<dbReference type="Proteomes" id="UP000238701">
    <property type="component" value="Unassembled WGS sequence"/>
</dbReference>
<evidence type="ECO:0000313" key="4">
    <source>
        <dbReference type="EMBL" id="SPF31719.1"/>
    </source>
</evidence>
<accession>A0A2U3JWK2</accession>
<name>A0A2U3JWK2_9BACT</name>
<keyword evidence="1" id="KW-0732">Signal</keyword>
<dbReference type="PROSITE" id="PS51257">
    <property type="entry name" value="PROKAR_LIPOPROTEIN"/>
    <property type="match status" value="1"/>
</dbReference>
<reference evidence="5" key="1">
    <citation type="submission" date="2018-02" db="EMBL/GenBank/DDBJ databases">
        <authorList>
            <person name="Hausmann B."/>
        </authorList>
    </citation>
    <scope>NUCLEOTIDE SEQUENCE [LARGE SCALE GENOMIC DNA]</scope>
    <source>
        <strain evidence="5">Peat soil MAG SbA1</strain>
    </source>
</reference>
<dbReference type="EMBL" id="OMOD01000002">
    <property type="protein sequence ID" value="SPF31719.1"/>
    <property type="molecule type" value="Genomic_DNA"/>
</dbReference>
<dbReference type="InterPro" id="IPR025491">
    <property type="entry name" value="DUF4382"/>
</dbReference>
<dbReference type="Pfam" id="PF18914">
    <property type="entry name" value="DUF5666"/>
    <property type="match status" value="1"/>
</dbReference>
<sequence length="335" mass="34415">MKKFFGFALLVALTMMGMSCGSSPSSSVSTGGGGGSNPQAAVFMTGEDAPLASVVGFNVTLNSVTLNGKDGTTATVISSSNPVTVDFARLIGLRSPLSFNSVKPDTYVSATFVMASPVVDYITLTPSPAVSTLTGTFPSNQNPYTLTVMFPTSMVVSSNGLAGLKMEMDIRQSLATDGSGNLVIANNTVAVTPVIYIKATHATDPDGQVTDLTGGLVSASAANNNFVIQGPYGRQLTVDVNSDTQFNSGWNINNLATPAIIGVQGHFQADGTLLAQGVEVITTSHSFLSGRVLALGSDGSGGTNVTLWVGETGADMVSDIDTIMTIDVPPGCHRL</sequence>
<dbReference type="AlphaFoldDB" id="A0A2U3JWK2"/>
<evidence type="ECO:0000259" key="3">
    <source>
        <dbReference type="Pfam" id="PF18914"/>
    </source>
</evidence>
<feature type="chain" id="PRO_5015719954" evidence="1">
    <location>
        <begin position="22"/>
        <end position="335"/>
    </location>
</feature>
<feature type="domain" description="DUF4382" evidence="2">
    <location>
        <begin position="48"/>
        <end position="183"/>
    </location>
</feature>
<feature type="domain" description="DUF5666" evidence="3">
    <location>
        <begin position="215"/>
        <end position="279"/>
    </location>
</feature>
<evidence type="ECO:0000313" key="5">
    <source>
        <dbReference type="Proteomes" id="UP000238701"/>
    </source>
</evidence>
<protein>
    <submittedName>
        <fullName evidence="4">Uncharacterized protein</fullName>
    </submittedName>
</protein>
<proteinExistence type="predicted"/>
<organism evidence="4 5">
    <name type="scientific">Candidatus Sulfotelmatobacter kueseliae</name>
    <dbReference type="NCBI Taxonomy" id="2042962"/>
    <lineage>
        <taxon>Bacteria</taxon>
        <taxon>Pseudomonadati</taxon>
        <taxon>Acidobacteriota</taxon>
        <taxon>Terriglobia</taxon>
        <taxon>Terriglobales</taxon>
        <taxon>Candidatus Korobacteraceae</taxon>
        <taxon>Candidatus Sulfotelmatobacter</taxon>
    </lineage>
</organism>
<evidence type="ECO:0000256" key="1">
    <source>
        <dbReference type="SAM" id="SignalP"/>
    </source>
</evidence>
<feature type="signal peptide" evidence="1">
    <location>
        <begin position="1"/>
        <end position="21"/>
    </location>
</feature>
<dbReference type="InterPro" id="IPR043724">
    <property type="entry name" value="DUF5666"/>
</dbReference>
<gene>
    <name evidence="4" type="ORF">SBA1_100127</name>
</gene>
<evidence type="ECO:0000259" key="2">
    <source>
        <dbReference type="Pfam" id="PF14321"/>
    </source>
</evidence>
<dbReference type="Pfam" id="PF14321">
    <property type="entry name" value="DUF4382"/>
    <property type="match status" value="1"/>
</dbReference>